<keyword evidence="9" id="KW-1185">Reference proteome</keyword>
<sequence>MYTEYLKKYLSDERYNHCVRTKEMAQKLCDKYNIDNIAVTAAYLHDIAKELSLDEMVKLLTKEDIKDACGMMNKNILHGLAGARLCEKLGIKDDRIISCIKYHTFGKKNMSDIEKVVYISDAIELGRNYEGVEEIRDRVFKSLNEGIIYEIEHKVKYLFSNRKQIHPYTIEFYNTLLEENK</sequence>
<dbReference type="GO" id="GO:0000166">
    <property type="term" value="F:nucleotide binding"/>
    <property type="evidence" value="ECO:0007669"/>
    <property type="project" value="UniProtKB-KW"/>
</dbReference>
<reference evidence="8 9" key="1">
    <citation type="journal article" date="2012" name="BMC Genomics">
        <title>Genomic sequence analysis and characterization of Sneathia amnii sp. nov.</title>
        <authorList>
            <consortium name="Vaginal Microbiome Consortium (additional members)"/>
            <person name="Harwich M.D.Jr."/>
            <person name="Serrano M.G."/>
            <person name="Fettweis J.M."/>
            <person name="Alves J.M."/>
            <person name="Reimers M.A."/>
            <person name="Buck G.A."/>
            <person name="Jefferson K.K."/>
        </authorList>
    </citation>
    <scope>NUCLEOTIDE SEQUENCE [LARGE SCALE GENOMIC DNA]</scope>
    <source>
        <strain evidence="8 9">SN35</strain>
    </source>
</reference>
<dbReference type="RefSeq" id="WP_046328715.1">
    <property type="nucleotide sequence ID" value="NZ_CP011280.1"/>
</dbReference>
<evidence type="ECO:0000256" key="4">
    <source>
        <dbReference type="ARBA" id="ARBA00022801"/>
    </source>
</evidence>
<evidence type="ECO:0000256" key="1">
    <source>
        <dbReference type="ARBA" id="ARBA00012506"/>
    </source>
</evidence>
<dbReference type="InterPro" id="IPR006675">
    <property type="entry name" value="HDIG_dom"/>
</dbReference>
<evidence type="ECO:0000256" key="2">
    <source>
        <dbReference type="ARBA" id="ARBA00022723"/>
    </source>
</evidence>
<dbReference type="GO" id="GO:0046872">
    <property type="term" value="F:metal ion binding"/>
    <property type="evidence" value="ECO:0007669"/>
    <property type="project" value="UniProtKB-KW"/>
</dbReference>
<feature type="domain" description="HD" evidence="7">
    <location>
        <begin position="14"/>
        <end position="126"/>
    </location>
</feature>
<dbReference type="OrthoDB" id="5295945at2"/>
<dbReference type="HOGENOM" id="CLU_089580_1_2_0"/>
<dbReference type="AlphaFoldDB" id="A0A0E3UTX1"/>
<keyword evidence="4" id="KW-0378">Hydrolase</keyword>
<keyword evidence="3" id="KW-0547">Nucleotide-binding</keyword>
<dbReference type="NCBIfam" id="TIGR00488">
    <property type="entry name" value="bis(5'-nucleosyl)-tetraphosphatase (symmetrical) YqeK"/>
    <property type="match status" value="1"/>
</dbReference>
<proteinExistence type="predicted"/>
<dbReference type="SMART" id="SM00471">
    <property type="entry name" value="HDc"/>
    <property type="match status" value="1"/>
</dbReference>
<dbReference type="InterPro" id="IPR051094">
    <property type="entry name" value="Diverse_Catalytic_Enzymes"/>
</dbReference>
<dbReference type="KEGG" id="sns:VC03_03655"/>
<protein>
    <recommendedName>
        <fullName evidence="1">bis(5'-nucleosyl)-tetraphosphatase (symmetrical)</fullName>
        <ecNumber evidence="1">3.6.1.41</ecNumber>
    </recommendedName>
</protein>
<evidence type="ECO:0000256" key="6">
    <source>
        <dbReference type="ARBA" id="ARBA00049417"/>
    </source>
</evidence>
<keyword evidence="5" id="KW-0408">Iron</keyword>
<dbReference type="InterPro" id="IPR003607">
    <property type="entry name" value="HD/PDEase_dom"/>
</dbReference>
<dbReference type="Proteomes" id="UP000033103">
    <property type="component" value="Chromosome"/>
</dbReference>
<dbReference type="PROSITE" id="PS51831">
    <property type="entry name" value="HD"/>
    <property type="match status" value="1"/>
</dbReference>
<dbReference type="CDD" id="cd00077">
    <property type="entry name" value="HDc"/>
    <property type="match status" value="1"/>
</dbReference>
<name>A0A0E3UTX1_9FUSO</name>
<dbReference type="EMBL" id="CP011280">
    <property type="protein sequence ID" value="AKC95609.1"/>
    <property type="molecule type" value="Genomic_DNA"/>
</dbReference>
<evidence type="ECO:0000313" key="8">
    <source>
        <dbReference type="EMBL" id="AKC95609.1"/>
    </source>
</evidence>
<evidence type="ECO:0000313" key="9">
    <source>
        <dbReference type="Proteomes" id="UP000033103"/>
    </source>
</evidence>
<gene>
    <name evidence="8" type="ORF">VC03_03655</name>
</gene>
<dbReference type="PANTHER" id="PTHR35795">
    <property type="entry name" value="SLR1885 PROTEIN"/>
    <property type="match status" value="1"/>
</dbReference>
<dbReference type="Pfam" id="PF01966">
    <property type="entry name" value="HD"/>
    <property type="match status" value="1"/>
</dbReference>
<dbReference type="SUPFAM" id="SSF109604">
    <property type="entry name" value="HD-domain/PDEase-like"/>
    <property type="match status" value="1"/>
</dbReference>
<dbReference type="GO" id="GO:0008803">
    <property type="term" value="F:bis(5'-nucleosyl)-tetraphosphatase (symmetrical) activity"/>
    <property type="evidence" value="ECO:0007669"/>
    <property type="project" value="UniProtKB-EC"/>
</dbReference>
<dbReference type="InterPro" id="IPR005249">
    <property type="entry name" value="YqeK"/>
</dbReference>
<dbReference type="STRING" id="187101.VC03_03655"/>
<evidence type="ECO:0000256" key="5">
    <source>
        <dbReference type="ARBA" id="ARBA00023004"/>
    </source>
</evidence>
<dbReference type="PANTHER" id="PTHR35795:SF1">
    <property type="entry name" value="BIS(5'-NUCLEOSYL)-TETRAPHOSPHATASE, SYMMETRICAL"/>
    <property type="match status" value="1"/>
</dbReference>
<accession>A0A0E3UTX1</accession>
<organism evidence="8 9">
    <name type="scientific">Sneathia vaginalis</name>
    <dbReference type="NCBI Taxonomy" id="187101"/>
    <lineage>
        <taxon>Bacteria</taxon>
        <taxon>Fusobacteriati</taxon>
        <taxon>Fusobacteriota</taxon>
        <taxon>Fusobacteriia</taxon>
        <taxon>Fusobacteriales</taxon>
        <taxon>Leptotrichiaceae</taxon>
        <taxon>Sneathia</taxon>
    </lineage>
</organism>
<dbReference type="PATRIC" id="fig|1069640.6.peg.721"/>
<keyword evidence="2" id="KW-0479">Metal-binding</keyword>
<evidence type="ECO:0000259" key="7">
    <source>
        <dbReference type="PROSITE" id="PS51831"/>
    </source>
</evidence>
<dbReference type="EC" id="3.6.1.41" evidence="1"/>
<comment type="catalytic activity">
    <reaction evidence="6">
        <text>P(1),P(4)-bis(5'-adenosyl) tetraphosphate + H2O = 2 ADP + 2 H(+)</text>
        <dbReference type="Rhea" id="RHEA:24252"/>
        <dbReference type="ChEBI" id="CHEBI:15377"/>
        <dbReference type="ChEBI" id="CHEBI:15378"/>
        <dbReference type="ChEBI" id="CHEBI:58141"/>
        <dbReference type="ChEBI" id="CHEBI:456216"/>
        <dbReference type="EC" id="3.6.1.41"/>
    </reaction>
</comment>
<dbReference type="NCBIfam" id="TIGR00277">
    <property type="entry name" value="HDIG"/>
    <property type="match status" value="1"/>
</dbReference>
<evidence type="ECO:0000256" key="3">
    <source>
        <dbReference type="ARBA" id="ARBA00022741"/>
    </source>
</evidence>
<dbReference type="Gene3D" id="1.10.3210.10">
    <property type="entry name" value="Hypothetical protein af1432"/>
    <property type="match status" value="1"/>
</dbReference>
<dbReference type="InterPro" id="IPR006674">
    <property type="entry name" value="HD_domain"/>
</dbReference>